<evidence type="ECO:0000256" key="15">
    <source>
        <dbReference type="ARBA" id="ARBA00042633"/>
    </source>
</evidence>
<dbReference type="InterPro" id="IPR018954">
    <property type="entry name" value="Betagal_dom2"/>
</dbReference>
<dbReference type="FunFam" id="2.60.120.260:FF:000138">
    <property type="entry name" value="Probable beta-galactosidase B"/>
    <property type="match status" value="1"/>
</dbReference>
<dbReference type="SUPFAM" id="SSF49785">
    <property type="entry name" value="Galactose-binding domain-like"/>
    <property type="match status" value="2"/>
</dbReference>
<dbReference type="SUPFAM" id="SSF51445">
    <property type="entry name" value="(Trans)glycosidases"/>
    <property type="match status" value="1"/>
</dbReference>
<keyword evidence="11" id="KW-0119">Carbohydrate metabolism</keyword>
<dbReference type="EC" id="3.2.1.23" evidence="5"/>
<feature type="signal peptide" evidence="17">
    <location>
        <begin position="1"/>
        <end position="20"/>
    </location>
</feature>
<evidence type="ECO:0000256" key="4">
    <source>
        <dbReference type="ARBA" id="ARBA00009809"/>
    </source>
</evidence>
<dbReference type="OrthoDB" id="1657402at2759"/>
<evidence type="ECO:0000256" key="1">
    <source>
        <dbReference type="ARBA" id="ARBA00001412"/>
    </source>
</evidence>
<keyword evidence="9" id="KW-1015">Disulfide bond</keyword>
<dbReference type="PRINTS" id="PR00742">
    <property type="entry name" value="GLHYDRLASE35"/>
</dbReference>
<dbReference type="FunFam" id="2.102.20.10:FF:000001">
    <property type="entry name" value="Beta-galactosidase A"/>
    <property type="match status" value="1"/>
</dbReference>
<dbReference type="STRING" id="1448320.A0A319CYP1"/>
<dbReference type="Pfam" id="PF13363">
    <property type="entry name" value="BetaGal_dom3"/>
    <property type="match status" value="1"/>
</dbReference>
<organism evidence="19 20">
    <name type="scientific">Aspergillus ellipticus CBS 707.79</name>
    <dbReference type="NCBI Taxonomy" id="1448320"/>
    <lineage>
        <taxon>Eukaryota</taxon>
        <taxon>Fungi</taxon>
        <taxon>Dikarya</taxon>
        <taxon>Ascomycota</taxon>
        <taxon>Pezizomycotina</taxon>
        <taxon>Eurotiomycetes</taxon>
        <taxon>Eurotiomycetidae</taxon>
        <taxon>Eurotiales</taxon>
        <taxon>Aspergillaceae</taxon>
        <taxon>Aspergillus</taxon>
        <taxon>Aspergillus subgen. Circumdati</taxon>
    </lineage>
</organism>
<evidence type="ECO:0000256" key="11">
    <source>
        <dbReference type="ARBA" id="ARBA00023277"/>
    </source>
</evidence>
<dbReference type="InterPro" id="IPR025300">
    <property type="entry name" value="BetaGal_jelly_roll_dom"/>
</dbReference>
<dbReference type="SUPFAM" id="SSF51011">
    <property type="entry name" value="Glycosyl hydrolase domain"/>
    <property type="match status" value="1"/>
</dbReference>
<dbReference type="SMART" id="SM01029">
    <property type="entry name" value="BetaGal_dom2"/>
    <property type="match status" value="1"/>
</dbReference>
<evidence type="ECO:0000256" key="12">
    <source>
        <dbReference type="ARBA" id="ARBA00023295"/>
    </source>
</evidence>
<evidence type="ECO:0000256" key="17">
    <source>
        <dbReference type="SAM" id="SignalP"/>
    </source>
</evidence>
<dbReference type="Gene3D" id="2.60.390.10">
    <property type="entry name" value="Beta-galactosidase, domain 3"/>
    <property type="match status" value="1"/>
</dbReference>
<keyword evidence="6" id="KW-0964">Secreted</keyword>
<dbReference type="VEuPathDB" id="FungiDB:BO71DRAFT_444198"/>
<sequence>MARIAHLCLLLLSSLGLLTAAQNETGWPLHDDGLTTDVQWDHYSFKVHDQRIFVFSGEFHYWRIPVPGLWRDILEKIKAAGFTAVTFYSSWAWHSPNNHTVDFSTGARDITPIFDLAKELGMYVIVRPGPYINAEASAGGFPLWLTTGDYGTLRNNDSRYTAAWKPYFEKMTQITSGYQVTNGQNAFLYQIENEYGDQWLTDPSARVPNETAIHYMELLEESARKNGIVVPFTANEANMNAESWGRDWSNVGGNVDVVGLDSYPSIQCWTCDVSQCDSTNGAYVAYQVVEYYDYFLDFSPTVPSFMPEFQGGAYNPWGGPEGGCSDDTGPDFVNLFYRWNIAQRVTAMSLYMLYGGTSWGALAAPVTGTSYDYSAPISEDRSIGSKFYETKLLSLFTRSAKDLTVTDLVGNGTQYTNTSTISAYELRNPETNAGFYVTLHADSTVGTNVPFKLRVNTSAGALTVPRSGGAIRLNGYQSKVIVTDFTFGSETLLYSTAEVLTYAVIDDQPTLALWVPTGESGEFAVKGAKSGSVVSKCQGCSDVEFYHESDNLVVAFTQSAGMTVVQLNDNTRVILLDRTAAYEFWAPALTEDPLVPEDESVLIQGPYLVRSASVEKSTLELKGDSVNETALEVFAPKTVNSVTWNGKQLKTSKTSYGSLKATIAAPSSIELPALTSWKSNDSLPERLPTYDDSGPAWVDANHMTTANPSPPATLPVLYADEYGFHNGVRLWRGYFNGTASGVFLNVQGGTAFGFSAYLNGQFIGSYLGNASIEQANETFTFPANATYTTKNTLLVIHDDTGHDETTGALNPRGILAAQLLTADNTPAQNFTHWRVAGTAGGESNLDPIRGAWNEDGLYAERVGWHLPGFDDSAWPTTSSSSSALSFSGASVKFFRTTVDLDIPRGLDVSISFVLGTPNNAPVAYRAQLFVNGYQYGRFNPYIGNQVAFPVPVGVLDFTGENTIGVAVWAQTEDGAAITVDWRVNYVADSSLDVSGLDTADLRPGWSADRLQFA</sequence>
<dbReference type="Pfam" id="PF10435">
    <property type="entry name" value="BetaGal_dom2"/>
    <property type="match status" value="1"/>
</dbReference>
<dbReference type="InterPro" id="IPR031330">
    <property type="entry name" value="Gly_Hdrlase_35_cat"/>
</dbReference>
<evidence type="ECO:0000259" key="18">
    <source>
        <dbReference type="SMART" id="SM01029"/>
    </source>
</evidence>
<evidence type="ECO:0000256" key="5">
    <source>
        <dbReference type="ARBA" id="ARBA00012756"/>
    </source>
</evidence>
<comment type="catalytic activity">
    <reaction evidence="1">
        <text>Hydrolysis of terminal non-reducing beta-D-galactose residues in beta-D-galactosides.</text>
        <dbReference type="EC" id="3.2.1.23"/>
    </reaction>
</comment>
<evidence type="ECO:0000256" key="14">
    <source>
        <dbReference type="ARBA" id="ARBA00040693"/>
    </source>
</evidence>
<dbReference type="AlphaFoldDB" id="A0A319CYP1"/>
<dbReference type="GO" id="GO:0004565">
    <property type="term" value="F:beta-galactosidase activity"/>
    <property type="evidence" value="ECO:0007669"/>
    <property type="project" value="UniProtKB-EC"/>
</dbReference>
<dbReference type="Proteomes" id="UP000247810">
    <property type="component" value="Unassembled WGS sequence"/>
</dbReference>
<dbReference type="InterPro" id="IPR025972">
    <property type="entry name" value="BetaGal_dom3"/>
</dbReference>
<keyword evidence="8" id="KW-0378">Hydrolase</keyword>
<dbReference type="Gene3D" id="3.20.20.80">
    <property type="entry name" value="Glycosidases"/>
    <property type="match status" value="1"/>
</dbReference>
<dbReference type="InterPro" id="IPR037110">
    <property type="entry name" value="Betagal_dom2_sf"/>
</dbReference>
<keyword evidence="7 17" id="KW-0732">Signal</keyword>
<keyword evidence="13" id="KW-0624">Polysaccharide degradation</keyword>
<evidence type="ECO:0000256" key="6">
    <source>
        <dbReference type="ARBA" id="ARBA00022525"/>
    </source>
</evidence>
<dbReference type="Pfam" id="PF13364">
    <property type="entry name" value="BetaGal_ABD2"/>
    <property type="match status" value="2"/>
</dbReference>
<protein>
    <recommendedName>
        <fullName evidence="14">Probable beta-galactosidase B</fullName>
        <ecNumber evidence="5">3.2.1.23</ecNumber>
    </recommendedName>
    <alternativeName>
        <fullName evidence="15">Lactase B</fullName>
    </alternativeName>
</protein>
<evidence type="ECO:0000256" key="16">
    <source>
        <dbReference type="RuleBase" id="RU003679"/>
    </source>
</evidence>
<proteinExistence type="inferred from homology"/>
<dbReference type="Gene3D" id="2.60.120.260">
    <property type="entry name" value="Galactose-binding domain-like"/>
    <property type="match status" value="2"/>
</dbReference>
<feature type="chain" id="PRO_5016308419" description="Probable beta-galactosidase B" evidence="17">
    <location>
        <begin position="21"/>
        <end position="1013"/>
    </location>
</feature>
<dbReference type="InterPro" id="IPR001944">
    <property type="entry name" value="Glycoside_Hdrlase_35"/>
</dbReference>
<comment type="subcellular location">
    <subcellularLocation>
        <location evidence="3">Secreted</location>
    </subcellularLocation>
</comment>
<dbReference type="GO" id="GO:0000272">
    <property type="term" value="P:polysaccharide catabolic process"/>
    <property type="evidence" value="ECO:0007669"/>
    <property type="project" value="UniProtKB-KW"/>
</dbReference>
<dbReference type="PANTHER" id="PTHR23421">
    <property type="entry name" value="BETA-GALACTOSIDASE RELATED"/>
    <property type="match status" value="1"/>
</dbReference>
<evidence type="ECO:0000256" key="2">
    <source>
        <dbReference type="ARBA" id="ARBA00002691"/>
    </source>
</evidence>
<accession>A0A319CYP1</accession>
<keyword evidence="20" id="KW-1185">Reference proteome</keyword>
<evidence type="ECO:0000313" key="20">
    <source>
        <dbReference type="Proteomes" id="UP000247810"/>
    </source>
</evidence>
<dbReference type="InterPro" id="IPR017853">
    <property type="entry name" value="GH"/>
</dbReference>
<dbReference type="EMBL" id="KZ826002">
    <property type="protein sequence ID" value="PYH90020.1"/>
    <property type="molecule type" value="Genomic_DNA"/>
</dbReference>
<gene>
    <name evidence="19" type="ORF">BO71DRAFT_444198</name>
</gene>
<keyword evidence="12" id="KW-0326">Glycosidase</keyword>
<dbReference type="GO" id="GO:0005576">
    <property type="term" value="C:extracellular region"/>
    <property type="evidence" value="ECO:0007669"/>
    <property type="project" value="UniProtKB-SubCell"/>
</dbReference>
<evidence type="ECO:0000256" key="10">
    <source>
        <dbReference type="ARBA" id="ARBA00023180"/>
    </source>
</evidence>
<dbReference type="FunFam" id="2.60.390.10:FF:000001">
    <property type="entry name" value="Beta-galactosidase A"/>
    <property type="match status" value="1"/>
</dbReference>
<evidence type="ECO:0000256" key="9">
    <source>
        <dbReference type="ARBA" id="ARBA00023157"/>
    </source>
</evidence>
<reference evidence="19 20" key="1">
    <citation type="submission" date="2018-02" db="EMBL/GenBank/DDBJ databases">
        <title>The genomes of Aspergillus section Nigri reveals drivers in fungal speciation.</title>
        <authorList>
            <consortium name="DOE Joint Genome Institute"/>
            <person name="Vesth T.C."/>
            <person name="Nybo J."/>
            <person name="Theobald S."/>
            <person name="Brandl J."/>
            <person name="Frisvad J.C."/>
            <person name="Nielsen K.F."/>
            <person name="Lyhne E.K."/>
            <person name="Kogle M.E."/>
            <person name="Kuo A."/>
            <person name="Riley R."/>
            <person name="Clum A."/>
            <person name="Nolan M."/>
            <person name="Lipzen A."/>
            <person name="Salamov A."/>
            <person name="Henrissat B."/>
            <person name="Wiebenga A."/>
            <person name="De vries R.P."/>
            <person name="Grigoriev I.V."/>
            <person name="Mortensen U.H."/>
            <person name="Andersen M.R."/>
            <person name="Baker S.E."/>
        </authorList>
    </citation>
    <scope>NUCLEOTIDE SEQUENCE [LARGE SCALE GENOMIC DNA]</scope>
    <source>
        <strain evidence="19 20">CBS 707.79</strain>
    </source>
</reference>
<evidence type="ECO:0000256" key="13">
    <source>
        <dbReference type="ARBA" id="ARBA00023326"/>
    </source>
</evidence>
<evidence type="ECO:0000256" key="7">
    <source>
        <dbReference type="ARBA" id="ARBA00022729"/>
    </source>
</evidence>
<comment type="similarity">
    <text evidence="4 16">Belongs to the glycosyl hydrolase 35 family.</text>
</comment>
<dbReference type="SUPFAM" id="SSF117100">
    <property type="entry name" value="Beta-galactosidase LacA, domain 3"/>
    <property type="match status" value="1"/>
</dbReference>
<dbReference type="InterPro" id="IPR008979">
    <property type="entry name" value="Galactose-bd-like_sf"/>
</dbReference>
<dbReference type="Pfam" id="PF01301">
    <property type="entry name" value="Glyco_hydro_35"/>
    <property type="match status" value="1"/>
</dbReference>
<comment type="function">
    <text evidence="2">Cleaves beta-linked terminal galactosyl residues from gangliosides, glycoproteins, and glycosaminoglycans.</text>
</comment>
<keyword evidence="10" id="KW-0325">Glycoprotein</keyword>
<evidence type="ECO:0000256" key="8">
    <source>
        <dbReference type="ARBA" id="ARBA00022801"/>
    </source>
</evidence>
<dbReference type="Gene3D" id="2.102.20.10">
    <property type="entry name" value="Beta-galactosidase, domain 2"/>
    <property type="match status" value="1"/>
</dbReference>
<evidence type="ECO:0000256" key="3">
    <source>
        <dbReference type="ARBA" id="ARBA00004613"/>
    </source>
</evidence>
<dbReference type="InterPro" id="IPR036833">
    <property type="entry name" value="BetaGal_dom3_sf"/>
</dbReference>
<evidence type="ECO:0000313" key="19">
    <source>
        <dbReference type="EMBL" id="PYH90020.1"/>
    </source>
</evidence>
<feature type="domain" description="Beta-galactosidase" evidence="18">
    <location>
        <begin position="402"/>
        <end position="584"/>
    </location>
</feature>
<name>A0A319CYP1_9EURO</name>
<dbReference type="FunFam" id="3.20.20.80:FF:000040">
    <property type="entry name" value="Beta-galactosidase A"/>
    <property type="match status" value="1"/>
</dbReference>